<geneLocation type="chloroplast" evidence="1"/>
<evidence type="ECO:0000313" key="1">
    <source>
        <dbReference type="EMBL" id="ARW61196.1"/>
    </source>
</evidence>
<sequence length="34" mass="4114">MTTIQEKIKFKLARLNRLLEIKCLIYLYISCQII</sequence>
<dbReference type="GeneID" id="33354201"/>
<gene>
    <name evidence="1" type="primary">orf34</name>
</gene>
<dbReference type="AlphaFoldDB" id="A0A1Z1M5B2"/>
<keyword evidence="1" id="KW-0150">Chloroplast</keyword>
<proteinExistence type="predicted"/>
<accession>A0A1Z1M5B2</accession>
<protein>
    <submittedName>
        <fullName evidence="1">Uncharacterized protein</fullName>
    </submittedName>
</protein>
<name>A0A1Z1M5B2_9FLOR</name>
<keyword evidence="1" id="KW-0934">Plastid</keyword>
<organism evidence="1">
    <name type="scientific">Bostrychia tenella</name>
    <dbReference type="NCBI Taxonomy" id="324755"/>
    <lineage>
        <taxon>Eukaryota</taxon>
        <taxon>Rhodophyta</taxon>
        <taxon>Florideophyceae</taxon>
        <taxon>Rhodymeniophycidae</taxon>
        <taxon>Ceramiales</taxon>
        <taxon>Rhodomelaceae</taxon>
        <taxon>Bostrychia</taxon>
    </lineage>
</organism>
<dbReference type="EMBL" id="MF101417">
    <property type="protein sequence ID" value="ARW61196.1"/>
    <property type="molecule type" value="Genomic_DNA"/>
</dbReference>
<dbReference type="RefSeq" id="YP_009392634.1">
    <property type="nucleotide sequence ID" value="NC_035264.1"/>
</dbReference>
<reference evidence="1" key="1">
    <citation type="journal article" date="2017" name="J. Phycol.">
        <title>Analysis of chloroplast genomes and a supermatrix inform reclassification of the Rhodomelaceae (Rhodophyta).</title>
        <authorList>
            <person name="Diaz-Tapia P."/>
            <person name="Maggs C.A."/>
            <person name="West J.A."/>
            <person name="Verbruggen H."/>
        </authorList>
    </citation>
    <scope>NUCLEOTIDE SEQUENCE</scope>
    <source>
        <strain evidence="1">JW3079</strain>
    </source>
</reference>